<dbReference type="InterPro" id="IPR001202">
    <property type="entry name" value="WW_dom"/>
</dbReference>
<dbReference type="GO" id="GO:0070063">
    <property type="term" value="F:RNA polymerase binding"/>
    <property type="evidence" value="ECO:0007669"/>
    <property type="project" value="InterPro"/>
</dbReference>
<reference evidence="4 5" key="1">
    <citation type="submission" date="2009-11" db="EMBL/GenBank/DDBJ databases">
        <title>Annotation of Allomyces macrogynus ATCC 38327.</title>
        <authorList>
            <consortium name="The Broad Institute Genome Sequencing Platform"/>
            <person name="Russ C."/>
            <person name="Cuomo C."/>
            <person name="Burger G."/>
            <person name="Gray M.W."/>
            <person name="Holland P.W.H."/>
            <person name="King N."/>
            <person name="Lang F.B.F."/>
            <person name="Roger A.J."/>
            <person name="Ruiz-Trillo I."/>
            <person name="Young S.K."/>
            <person name="Zeng Q."/>
            <person name="Gargeya S."/>
            <person name="Fitzgerald M."/>
            <person name="Haas B."/>
            <person name="Abouelleil A."/>
            <person name="Alvarado L."/>
            <person name="Arachchi H.M."/>
            <person name="Berlin A."/>
            <person name="Chapman S.B."/>
            <person name="Gearin G."/>
            <person name="Goldberg J."/>
            <person name="Griggs A."/>
            <person name="Gujja S."/>
            <person name="Hansen M."/>
            <person name="Heiman D."/>
            <person name="Howarth C."/>
            <person name="Larimer J."/>
            <person name="Lui A."/>
            <person name="MacDonald P.J.P."/>
            <person name="McCowen C."/>
            <person name="Montmayeur A."/>
            <person name="Murphy C."/>
            <person name="Neiman D."/>
            <person name="Pearson M."/>
            <person name="Priest M."/>
            <person name="Roberts A."/>
            <person name="Saif S."/>
            <person name="Shea T."/>
            <person name="Sisk P."/>
            <person name="Stolte C."/>
            <person name="Sykes S."/>
            <person name="Wortman J."/>
            <person name="Nusbaum C."/>
            <person name="Birren B."/>
        </authorList>
    </citation>
    <scope>NUCLEOTIDE SEQUENCE [LARGE SCALE GENOMIC DNA]</scope>
    <source>
        <strain evidence="4 5">ATCC 38327</strain>
    </source>
</reference>
<evidence type="ECO:0000313" key="5">
    <source>
        <dbReference type="Proteomes" id="UP000054350"/>
    </source>
</evidence>
<reference evidence="5" key="2">
    <citation type="submission" date="2009-11" db="EMBL/GenBank/DDBJ databases">
        <title>The Genome Sequence of Allomyces macrogynus strain ATCC 38327.</title>
        <authorList>
            <consortium name="The Broad Institute Genome Sequencing Platform"/>
            <person name="Russ C."/>
            <person name="Cuomo C."/>
            <person name="Shea T."/>
            <person name="Young S.K."/>
            <person name="Zeng Q."/>
            <person name="Koehrsen M."/>
            <person name="Haas B."/>
            <person name="Borodovsky M."/>
            <person name="Guigo R."/>
            <person name="Alvarado L."/>
            <person name="Berlin A."/>
            <person name="Borenstein D."/>
            <person name="Chen Z."/>
            <person name="Engels R."/>
            <person name="Freedman E."/>
            <person name="Gellesch M."/>
            <person name="Goldberg J."/>
            <person name="Griggs A."/>
            <person name="Gujja S."/>
            <person name="Heiman D."/>
            <person name="Hepburn T."/>
            <person name="Howarth C."/>
            <person name="Jen D."/>
            <person name="Larson L."/>
            <person name="Lewis B."/>
            <person name="Mehta T."/>
            <person name="Park D."/>
            <person name="Pearson M."/>
            <person name="Roberts A."/>
            <person name="Saif S."/>
            <person name="Shenoy N."/>
            <person name="Sisk P."/>
            <person name="Stolte C."/>
            <person name="Sykes S."/>
            <person name="Walk T."/>
            <person name="White J."/>
            <person name="Yandava C."/>
            <person name="Burger G."/>
            <person name="Gray M.W."/>
            <person name="Holland P.W.H."/>
            <person name="King N."/>
            <person name="Lang F.B.F."/>
            <person name="Roger A.J."/>
            <person name="Ruiz-Trillo I."/>
            <person name="Lander E."/>
            <person name="Nusbaum C."/>
        </authorList>
    </citation>
    <scope>NUCLEOTIDE SEQUENCE [LARGE SCALE GENOMIC DNA]</scope>
    <source>
        <strain evidence="5">ATCC 38327</strain>
    </source>
</reference>
<evidence type="ECO:0000313" key="4">
    <source>
        <dbReference type="EMBL" id="KNE56640.1"/>
    </source>
</evidence>
<evidence type="ECO:0000259" key="3">
    <source>
        <dbReference type="PROSITE" id="PS50020"/>
    </source>
</evidence>
<evidence type="ECO:0000256" key="1">
    <source>
        <dbReference type="ARBA" id="ARBA00022737"/>
    </source>
</evidence>
<dbReference type="InterPro" id="IPR036020">
    <property type="entry name" value="WW_dom_sf"/>
</dbReference>
<dbReference type="GO" id="GO:0005634">
    <property type="term" value="C:nucleus"/>
    <property type="evidence" value="ECO:0007669"/>
    <property type="project" value="TreeGrafter"/>
</dbReference>
<dbReference type="PANTHER" id="PTHR15377">
    <property type="entry name" value="TRANSCRIPTION ELONGATION REGULATOR 1"/>
    <property type="match status" value="1"/>
</dbReference>
<keyword evidence="5" id="KW-1185">Reference proteome</keyword>
<sequence length="426" mass="47141">MSSAGTASLPRKPVTAPVGAPRNGSAPSAPPAPAPAPVTAPPPQSNPTIQVPDHGWTVHVAPTGHLYAFNHHTKKCTWRLPLVKPEAPFVPLPPPVFKYRLRVLPKEKAVSKKRLGTSPVYVVYTDAGNQFYYNKKTKRSTWRLTPDLVPLLEQVEKAAKAAKEAEGDAAPTPDEDVVDKDGEDDERPAKRAKIDAPPAVESKPEPEPVTAPEPVQEAPMDEDMAWQLQELETMADLDADNDDDGPSAVQSFVDDADDNDDEDIIHEPTLAEKSDLFYAHLVETQPSPFVPWDTIASALPDLELDESTKKDLFEKYCEQRAAELRAAKQRPTNDPRADFVALVHANRKLFWEEFKRKHRRDPRFTNYGANDKEREKLWRDAKKSKPGTSPSTPSSSSSSDRATRTQAALQARAAARCRRPGRVPAR</sequence>
<dbReference type="EMBL" id="GG745330">
    <property type="protein sequence ID" value="KNE56640.1"/>
    <property type="molecule type" value="Genomic_DNA"/>
</dbReference>
<dbReference type="OrthoDB" id="410044at2759"/>
<protein>
    <recommendedName>
        <fullName evidence="3">WW domain-containing protein</fullName>
    </recommendedName>
</protein>
<gene>
    <name evidence="4" type="ORF">AMAG_17944</name>
</gene>
<feature type="compositionally biased region" description="Low complexity" evidence="2">
    <location>
        <begin position="386"/>
        <end position="414"/>
    </location>
</feature>
<name>A0A0L0S2L4_ALLM3</name>
<dbReference type="OMA" id="MLKSTYT"/>
<evidence type="ECO:0000256" key="2">
    <source>
        <dbReference type="SAM" id="MobiDB-lite"/>
    </source>
</evidence>
<feature type="compositionally biased region" description="Acidic residues" evidence="2">
    <location>
        <begin position="173"/>
        <end position="186"/>
    </location>
</feature>
<dbReference type="InterPro" id="IPR045148">
    <property type="entry name" value="TCRG1-like"/>
</dbReference>
<feature type="region of interest" description="Disordered" evidence="2">
    <location>
        <begin position="361"/>
        <end position="426"/>
    </location>
</feature>
<dbReference type="Gene3D" id="2.20.70.10">
    <property type="match status" value="2"/>
</dbReference>
<feature type="domain" description="WW" evidence="3">
    <location>
        <begin position="55"/>
        <end position="83"/>
    </location>
</feature>
<feature type="compositionally biased region" description="Basic and acidic residues" evidence="2">
    <location>
        <begin position="370"/>
        <end position="383"/>
    </location>
</feature>
<feature type="compositionally biased region" description="Basic residues" evidence="2">
    <location>
        <begin position="415"/>
        <end position="426"/>
    </location>
</feature>
<feature type="compositionally biased region" description="Low complexity" evidence="2">
    <location>
        <begin position="208"/>
        <end position="218"/>
    </location>
</feature>
<feature type="region of interest" description="Disordered" evidence="2">
    <location>
        <begin position="1"/>
        <end position="55"/>
    </location>
</feature>
<feature type="region of interest" description="Disordered" evidence="2">
    <location>
        <begin position="237"/>
        <end position="262"/>
    </location>
</feature>
<organism evidence="4 5">
    <name type="scientific">Allomyces macrogynus (strain ATCC 38327)</name>
    <name type="common">Allomyces javanicus var. macrogynus</name>
    <dbReference type="NCBI Taxonomy" id="578462"/>
    <lineage>
        <taxon>Eukaryota</taxon>
        <taxon>Fungi</taxon>
        <taxon>Fungi incertae sedis</taxon>
        <taxon>Blastocladiomycota</taxon>
        <taxon>Blastocladiomycetes</taxon>
        <taxon>Blastocladiales</taxon>
        <taxon>Blastocladiaceae</taxon>
        <taxon>Allomyces</taxon>
    </lineage>
</organism>
<dbReference type="SUPFAM" id="SSF51045">
    <property type="entry name" value="WW domain"/>
    <property type="match status" value="2"/>
</dbReference>
<keyword evidence="1" id="KW-0677">Repeat</keyword>
<feature type="compositionally biased region" description="Pro residues" evidence="2">
    <location>
        <begin position="28"/>
        <end position="45"/>
    </location>
</feature>
<dbReference type="GO" id="GO:0003712">
    <property type="term" value="F:transcription coregulator activity"/>
    <property type="evidence" value="ECO:0007669"/>
    <property type="project" value="TreeGrafter"/>
</dbReference>
<feature type="region of interest" description="Disordered" evidence="2">
    <location>
        <begin position="159"/>
        <end position="219"/>
    </location>
</feature>
<accession>A0A0L0S2L4</accession>
<dbReference type="VEuPathDB" id="FungiDB:AMAG_17944"/>
<dbReference type="PROSITE" id="PS50020">
    <property type="entry name" value="WW_DOMAIN_2"/>
    <property type="match status" value="1"/>
</dbReference>
<dbReference type="STRING" id="578462.A0A0L0S2L4"/>
<dbReference type="Proteomes" id="UP000054350">
    <property type="component" value="Unassembled WGS sequence"/>
</dbReference>
<dbReference type="PANTHER" id="PTHR15377:SF3">
    <property type="entry name" value="WW DOMAIN-CONTAINING PROTEIN"/>
    <property type="match status" value="1"/>
</dbReference>
<dbReference type="AlphaFoldDB" id="A0A0L0S2L4"/>
<proteinExistence type="predicted"/>